<comment type="caution">
    <text evidence="1">The sequence shown here is derived from an EMBL/GenBank/DDBJ whole genome shotgun (WGS) entry which is preliminary data.</text>
</comment>
<keyword evidence="2" id="KW-1185">Reference proteome</keyword>
<dbReference type="EMBL" id="AHJG01000199">
    <property type="protein sequence ID" value="EPA05202.1"/>
    <property type="molecule type" value="Genomic_DNA"/>
</dbReference>
<name>S2EKM4_9ARCH</name>
<accession>S2EKM4</accession>
<dbReference type="Proteomes" id="UP000014065">
    <property type="component" value="Unassembled WGS sequence"/>
</dbReference>
<evidence type="ECO:0000313" key="1">
    <source>
        <dbReference type="EMBL" id="EPA05202.1"/>
    </source>
</evidence>
<organism evidence="1 2">
    <name type="scientific">Candidatus Nitrosarchaeum limnium BG20</name>
    <dbReference type="NCBI Taxonomy" id="859192"/>
    <lineage>
        <taxon>Archaea</taxon>
        <taxon>Nitrososphaerota</taxon>
        <taxon>Nitrososphaeria</taxon>
        <taxon>Nitrosopumilales</taxon>
        <taxon>Nitrosopumilaceae</taxon>
        <taxon>Nitrosarchaeum</taxon>
    </lineage>
</organism>
<sequence length="40" mass="4628">MNIGFRDSAISLHWPKVFPFLYARILVSQASIIKNHKNSK</sequence>
<proteinExistence type="predicted"/>
<gene>
    <name evidence="1" type="ORF">BG20_I2243</name>
</gene>
<dbReference type="AlphaFoldDB" id="S2EKM4"/>
<reference evidence="1 2" key="1">
    <citation type="journal article" date="2012" name="J. Bacteriol.">
        <title>Genome Sequence of "Candidatus Nitrosoarchaeum limnia" BG20, a Low-Salinity Ammonia-Oxidizing Archaeon from the San Francisco Bay Estuary.</title>
        <authorList>
            <person name="Mosier A.C."/>
            <person name="Allen E.E."/>
            <person name="Kim M."/>
            <person name="Ferriera S."/>
            <person name="Francis C.A."/>
        </authorList>
    </citation>
    <scope>NUCLEOTIDE SEQUENCE [LARGE SCALE GENOMIC DNA]</scope>
    <source>
        <strain evidence="1 2">BG20</strain>
    </source>
</reference>
<evidence type="ECO:0000313" key="2">
    <source>
        <dbReference type="Proteomes" id="UP000014065"/>
    </source>
</evidence>
<protein>
    <submittedName>
        <fullName evidence="1">Uncharacterized protein</fullName>
    </submittedName>
</protein>